<evidence type="ECO:0000256" key="5">
    <source>
        <dbReference type="ARBA" id="ARBA00023136"/>
    </source>
</evidence>
<dbReference type="InterPro" id="IPR002523">
    <property type="entry name" value="MgTranspt_CorA/ZnTranspt_ZntB"/>
</dbReference>
<evidence type="ECO:0000256" key="6">
    <source>
        <dbReference type="SAM" id="Phobius"/>
    </source>
</evidence>
<comment type="caution">
    <text evidence="7">The sequence shown here is derived from an EMBL/GenBank/DDBJ whole genome shotgun (WGS) entry which is preliminary data.</text>
</comment>
<evidence type="ECO:0000256" key="3">
    <source>
        <dbReference type="ARBA" id="ARBA00022692"/>
    </source>
</evidence>
<dbReference type="InterPro" id="IPR045861">
    <property type="entry name" value="CorA_cytoplasmic_dom"/>
</dbReference>
<dbReference type="PANTHER" id="PTHR47891:SF1">
    <property type="entry name" value="CORA-MAGNESIUM AND COBALT TRANSPORTER"/>
    <property type="match status" value="1"/>
</dbReference>
<keyword evidence="3 6" id="KW-0812">Transmembrane</keyword>
<dbReference type="AlphaFoldDB" id="A0A0R1JMI2"/>
<dbReference type="PATRIC" id="fig|1291734.4.peg.1682"/>
<proteinExistence type="inferred from homology"/>
<reference evidence="7 8" key="1">
    <citation type="journal article" date="2015" name="Genome Announc.">
        <title>Expanding the biotechnology potential of lactobacilli through comparative genomics of 213 strains and associated genera.</title>
        <authorList>
            <person name="Sun Z."/>
            <person name="Harris H.M."/>
            <person name="McCann A."/>
            <person name="Guo C."/>
            <person name="Argimon S."/>
            <person name="Zhang W."/>
            <person name="Yang X."/>
            <person name="Jeffery I.B."/>
            <person name="Cooney J.C."/>
            <person name="Kagawa T.F."/>
            <person name="Liu W."/>
            <person name="Song Y."/>
            <person name="Salvetti E."/>
            <person name="Wrobel A."/>
            <person name="Rasinkangas P."/>
            <person name="Parkhill J."/>
            <person name="Rea M.C."/>
            <person name="O'Sullivan O."/>
            <person name="Ritari J."/>
            <person name="Douillard F.P."/>
            <person name="Paul Ross R."/>
            <person name="Yang R."/>
            <person name="Briner A.E."/>
            <person name="Felis G.E."/>
            <person name="de Vos W.M."/>
            <person name="Barrangou R."/>
            <person name="Klaenhammer T.R."/>
            <person name="Caufield P.W."/>
            <person name="Cui Y."/>
            <person name="Zhang H."/>
            <person name="O'Toole P.W."/>
        </authorList>
    </citation>
    <scope>NUCLEOTIDE SEQUENCE [LARGE SCALE GENOMIC DNA]</scope>
    <source>
        <strain evidence="7 8">JCM 17158</strain>
    </source>
</reference>
<dbReference type="SUPFAM" id="SSF144083">
    <property type="entry name" value="Magnesium transport protein CorA, transmembrane region"/>
    <property type="match status" value="1"/>
</dbReference>
<comment type="similarity">
    <text evidence="2">Belongs to the CorA metal ion transporter (MIT) (TC 1.A.35) family.</text>
</comment>
<keyword evidence="4 6" id="KW-1133">Transmembrane helix</keyword>
<name>A0A0R1JMI2_9LACO</name>
<dbReference type="Pfam" id="PF01544">
    <property type="entry name" value="CorA"/>
    <property type="match status" value="1"/>
</dbReference>
<dbReference type="EMBL" id="AZDJ01000022">
    <property type="protein sequence ID" value="KRK72662.1"/>
    <property type="molecule type" value="Genomic_DNA"/>
</dbReference>
<accession>A0A0R1JMI2</accession>
<keyword evidence="5 6" id="KW-0472">Membrane</keyword>
<evidence type="ECO:0000313" key="8">
    <source>
        <dbReference type="Proteomes" id="UP000051804"/>
    </source>
</evidence>
<feature type="transmembrane region" description="Helical" evidence="6">
    <location>
        <begin position="227"/>
        <end position="246"/>
    </location>
</feature>
<protein>
    <submittedName>
        <fullName evidence="7">Metal ion transporter, MIT family</fullName>
    </submittedName>
</protein>
<comment type="subcellular location">
    <subcellularLocation>
        <location evidence="1">Membrane</location>
        <topology evidence="1">Multi-pass membrane protein</topology>
    </subcellularLocation>
</comment>
<feature type="transmembrane region" description="Helical" evidence="6">
    <location>
        <begin position="258"/>
        <end position="278"/>
    </location>
</feature>
<evidence type="ECO:0000313" key="7">
    <source>
        <dbReference type="EMBL" id="KRK72662.1"/>
    </source>
</evidence>
<dbReference type="GO" id="GO:0046873">
    <property type="term" value="F:metal ion transmembrane transporter activity"/>
    <property type="evidence" value="ECO:0007669"/>
    <property type="project" value="InterPro"/>
</dbReference>
<dbReference type="SUPFAM" id="SSF143865">
    <property type="entry name" value="CorA soluble domain-like"/>
    <property type="match status" value="1"/>
</dbReference>
<gene>
    <name evidence="7" type="ORF">FD02_GL001635</name>
</gene>
<dbReference type="Gene3D" id="3.30.460.20">
    <property type="entry name" value="CorA soluble domain-like"/>
    <property type="match status" value="1"/>
</dbReference>
<dbReference type="PANTHER" id="PTHR47891">
    <property type="entry name" value="TRANSPORTER-RELATED"/>
    <property type="match status" value="1"/>
</dbReference>
<dbReference type="GO" id="GO:0016020">
    <property type="term" value="C:membrane"/>
    <property type="evidence" value="ECO:0007669"/>
    <property type="project" value="UniProtKB-SubCell"/>
</dbReference>
<evidence type="ECO:0000256" key="2">
    <source>
        <dbReference type="ARBA" id="ARBA00009765"/>
    </source>
</evidence>
<dbReference type="InterPro" id="IPR047199">
    <property type="entry name" value="CorA-like"/>
</dbReference>
<dbReference type="OrthoDB" id="9803416at2"/>
<dbReference type="STRING" id="1291734.FD02_GL001635"/>
<sequence length="284" mass="31297">MTTTDPTLWVHYQLPTTVPASVPEAALAAAQDPHEDPRFTGLAKAQPTGMLVLRAPYETTDENGRRAYHTSPIVLVVGEHQLVTLSARPLPAAQALEQAAATAESPLDLAFTLCWRVFQQYTADTAAIEAVTRQMAKRVRDAAHNELLYEIMAYEQSLVYFTAALTHSKALVAALQDRFPEHATLHRAAVECGQALTVAESTEEILDQYNTAISSVVANNLNLIMKMLTSVSILLAIPPIFSGIWGQNTWLPWAKPTYGFWVVLALSLGTALVVGWWLHRKDYF</sequence>
<keyword evidence="8" id="KW-1185">Reference proteome</keyword>
<dbReference type="InterPro" id="IPR045863">
    <property type="entry name" value="CorA_TM1_TM2"/>
</dbReference>
<evidence type="ECO:0000256" key="1">
    <source>
        <dbReference type="ARBA" id="ARBA00004141"/>
    </source>
</evidence>
<organism evidence="7 8">
    <name type="scientific">Lacticaseibacillus nasuensis JCM 17158</name>
    <dbReference type="NCBI Taxonomy" id="1291734"/>
    <lineage>
        <taxon>Bacteria</taxon>
        <taxon>Bacillati</taxon>
        <taxon>Bacillota</taxon>
        <taxon>Bacilli</taxon>
        <taxon>Lactobacillales</taxon>
        <taxon>Lactobacillaceae</taxon>
        <taxon>Lacticaseibacillus</taxon>
    </lineage>
</organism>
<dbReference type="RefSeq" id="WP_054723420.1">
    <property type="nucleotide sequence ID" value="NZ_AZDJ01000022.1"/>
</dbReference>
<dbReference type="CDD" id="cd12827">
    <property type="entry name" value="EcCorA_ZntB-like_u2"/>
    <property type="match status" value="1"/>
</dbReference>
<evidence type="ECO:0000256" key="4">
    <source>
        <dbReference type="ARBA" id="ARBA00022989"/>
    </source>
</evidence>
<dbReference type="Gene3D" id="1.20.58.340">
    <property type="entry name" value="Magnesium transport protein CorA, transmembrane region"/>
    <property type="match status" value="2"/>
</dbReference>
<dbReference type="Proteomes" id="UP000051804">
    <property type="component" value="Unassembled WGS sequence"/>
</dbReference>